<dbReference type="AlphaFoldDB" id="A0A4D6LQD2"/>
<evidence type="ECO:0000313" key="2">
    <source>
        <dbReference type="Proteomes" id="UP000501690"/>
    </source>
</evidence>
<evidence type="ECO:0000313" key="1">
    <source>
        <dbReference type="EMBL" id="QCD90608.1"/>
    </source>
</evidence>
<dbReference type="EMBL" id="CP039348">
    <property type="protein sequence ID" value="QCD90608.1"/>
    <property type="molecule type" value="Genomic_DNA"/>
</dbReference>
<keyword evidence="2" id="KW-1185">Reference proteome</keyword>
<name>A0A4D6LQD2_VIGUN</name>
<dbReference type="Proteomes" id="UP000501690">
    <property type="component" value="Linkage Group LG4"/>
</dbReference>
<organism evidence="1 2">
    <name type="scientific">Vigna unguiculata</name>
    <name type="common">Cowpea</name>
    <dbReference type="NCBI Taxonomy" id="3917"/>
    <lineage>
        <taxon>Eukaryota</taxon>
        <taxon>Viridiplantae</taxon>
        <taxon>Streptophyta</taxon>
        <taxon>Embryophyta</taxon>
        <taxon>Tracheophyta</taxon>
        <taxon>Spermatophyta</taxon>
        <taxon>Magnoliopsida</taxon>
        <taxon>eudicotyledons</taxon>
        <taxon>Gunneridae</taxon>
        <taxon>Pentapetalae</taxon>
        <taxon>rosids</taxon>
        <taxon>fabids</taxon>
        <taxon>Fabales</taxon>
        <taxon>Fabaceae</taxon>
        <taxon>Papilionoideae</taxon>
        <taxon>50 kb inversion clade</taxon>
        <taxon>NPAAA clade</taxon>
        <taxon>indigoferoid/millettioid clade</taxon>
        <taxon>Phaseoleae</taxon>
        <taxon>Vigna</taxon>
    </lineage>
</organism>
<proteinExistence type="predicted"/>
<sequence>MHEHASGKHGHARVAQVASALAYYVTIFTLSSFKVHTKCKLLWPMLYSYDPIYRTDANLPWLIE</sequence>
<protein>
    <submittedName>
        <fullName evidence="1">Uncharacterized protein</fullName>
    </submittedName>
</protein>
<reference evidence="1 2" key="1">
    <citation type="submission" date="2019-04" db="EMBL/GenBank/DDBJ databases">
        <title>An improved genome assembly and genetic linkage map for asparagus bean, Vigna unguiculata ssp. sesquipedialis.</title>
        <authorList>
            <person name="Xia Q."/>
            <person name="Zhang R."/>
            <person name="Dong Y."/>
        </authorList>
    </citation>
    <scope>NUCLEOTIDE SEQUENCE [LARGE SCALE GENOMIC DNA]</scope>
    <source>
        <tissue evidence="1">Leaf</tissue>
    </source>
</reference>
<gene>
    <name evidence="1" type="ORF">DEO72_LG4g1565</name>
</gene>
<accession>A0A4D6LQD2</accession>